<feature type="domain" description="BTB" evidence="3">
    <location>
        <begin position="25"/>
        <end position="93"/>
    </location>
</feature>
<reference evidence="4" key="2">
    <citation type="submission" date="2025-09" db="UniProtKB">
        <authorList>
            <consortium name="Ensembl"/>
        </authorList>
    </citation>
    <scope>IDENTIFICATION</scope>
</reference>
<dbReference type="PIRSF" id="PIRSF037037">
    <property type="entry name" value="Kelch-like_protein_gigaxonin"/>
    <property type="match status" value="1"/>
</dbReference>
<dbReference type="InterPro" id="IPR017096">
    <property type="entry name" value="BTB-kelch_protein"/>
</dbReference>
<dbReference type="InterPro" id="IPR000210">
    <property type="entry name" value="BTB/POZ_dom"/>
</dbReference>
<dbReference type="Ensembl" id="ENSMALT00000030847.1">
    <property type="protein sequence ID" value="ENSMALP00000030311.1"/>
    <property type="gene ID" value="ENSMALG00000020960.1"/>
</dbReference>
<dbReference type="PANTHER" id="PTHR45632">
    <property type="entry name" value="LD33804P"/>
    <property type="match status" value="1"/>
</dbReference>
<name>A0A3Q3KKE5_MONAL</name>
<dbReference type="SMART" id="SM00612">
    <property type="entry name" value="Kelch"/>
    <property type="match status" value="6"/>
</dbReference>
<dbReference type="Pfam" id="PF24681">
    <property type="entry name" value="Kelch_KLHDC2_KLHL20_DRC7"/>
    <property type="match status" value="1"/>
</dbReference>
<evidence type="ECO:0000259" key="3">
    <source>
        <dbReference type="PROSITE" id="PS50097"/>
    </source>
</evidence>
<dbReference type="PANTHER" id="PTHR45632:SF26">
    <property type="entry name" value="BTB DOMAIN-CONTAINING PROTEIN"/>
    <property type="match status" value="1"/>
</dbReference>
<dbReference type="STRING" id="43700.ENSMALP00000030311"/>
<dbReference type="InterPro" id="IPR011333">
    <property type="entry name" value="SKP1/BTB/POZ_sf"/>
</dbReference>
<evidence type="ECO:0000313" key="4">
    <source>
        <dbReference type="Ensembl" id="ENSMALP00000030311.1"/>
    </source>
</evidence>
<dbReference type="Gene3D" id="2.130.10.80">
    <property type="entry name" value="Galactose oxidase/kelch, beta-propeller"/>
    <property type="match status" value="1"/>
</dbReference>
<reference evidence="4" key="1">
    <citation type="submission" date="2025-08" db="UniProtKB">
        <authorList>
            <consortium name="Ensembl"/>
        </authorList>
    </citation>
    <scope>IDENTIFICATION</scope>
</reference>
<dbReference type="PROSITE" id="PS50097">
    <property type="entry name" value="BTB"/>
    <property type="match status" value="1"/>
</dbReference>
<dbReference type="Pfam" id="PF07707">
    <property type="entry name" value="BACK"/>
    <property type="match status" value="1"/>
</dbReference>
<dbReference type="AlphaFoldDB" id="A0A3Q3KKE5"/>
<evidence type="ECO:0000313" key="5">
    <source>
        <dbReference type="Proteomes" id="UP000261600"/>
    </source>
</evidence>
<dbReference type="Gene3D" id="2.120.10.80">
    <property type="entry name" value="Kelch-type beta propeller"/>
    <property type="match status" value="1"/>
</dbReference>
<evidence type="ECO:0000256" key="2">
    <source>
        <dbReference type="ARBA" id="ARBA00022737"/>
    </source>
</evidence>
<dbReference type="SUPFAM" id="SSF117281">
    <property type="entry name" value="Kelch motif"/>
    <property type="match status" value="1"/>
</dbReference>
<proteinExistence type="predicted"/>
<sequence>MNNEMMASKQSSSVYNDLRLEGKLMDAVIRVEGVEFNIHKIILCNCSPYFRALFTRCSDPERKHKAYTYISDNFEEVMSCEEFLQLSVQELSDILGRDDLNVRKESTVYDAVLRWIAHIPKQREQHISVLLSKVRLTLTSEQYIRNNVISHPLVKDNSECLQIASNSIAIIGHFLRHRRSLVGVCNQLVRHRLPKVILLAIGGWSDDNSTNGIEAYDIRANCWINVENGLGCPRAYHGAVFLNGHVYCVGGYNGGVFYNNLDRFDLSTRTWHELTPMHRRRCNVSVTVLNGCIYAMGGKDRDVRLSSAERYRPEINQWSRIAPMNEPRSCAGCATLHNKVYICGGCDGIDRLQTAECYNPETDQWTEIAPMSVSRSGVGVIAYSDRVFAVGGFDGNTCLQSAEAYNPQTNTWHTVSSMLTPRSNFGLEVIEDRLFVVGGYDGNIPTNYVEFYDAARDEWSEACDMAIDRNALSCCVVSGLSNLTSYIIPRDTLPPLTLEDELEASS</sequence>
<keyword evidence="1" id="KW-0880">Kelch repeat</keyword>
<keyword evidence="5" id="KW-1185">Reference proteome</keyword>
<dbReference type="SUPFAM" id="SSF54695">
    <property type="entry name" value="POZ domain"/>
    <property type="match status" value="1"/>
</dbReference>
<dbReference type="Gene3D" id="1.25.40.420">
    <property type="match status" value="1"/>
</dbReference>
<dbReference type="InterPro" id="IPR037293">
    <property type="entry name" value="Gal_Oxidase_central_sf"/>
</dbReference>
<accession>A0A3Q3KKE5</accession>
<dbReference type="SMART" id="SM00225">
    <property type="entry name" value="BTB"/>
    <property type="match status" value="1"/>
</dbReference>
<dbReference type="InterPro" id="IPR015915">
    <property type="entry name" value="Kelch-typ_b-propeller"/>
</dbReference>
<evidence type="ECO:0000256" key="1">
    <source>
        <dbReference type="ARBA" id="ARBA00022441"/>
    </source>
</evidence>
<dbReference type="Pfam" id="PF01344">
    <property type="entry name" value="Kelch_1"/>
    <property type="match status" value="2"/>
</dbReference>
<dbReference type="InterPro" id="IPR006652">
    <property type="entry name" value="Kelch_1"/>
</dbReference>
<dbReference type="SMART" id="SM00875">
    <property type="entry name" value="BACK"/>
    <property type="match status" value="1"/>
</dbReference>
<dbReference type="InterPro" id="IPR011705">
    <property type="entry name" value="BACK"/>
</dbReference>
<dbReference type="Proteomes" id="UP000261600">
    <property type="component" value="Unplaced"/>
</dbReference>
<protein>
    <recommendedName>
        <fullName evidence="3">BTB domain-containing protein</fullName>
    </recommendedName>
</protein>
<keyword evidence="2" id="KW-0677">Repeat</keyword>
<dbReference type="FunFam" id="1.25.40.420:FF:000001">
    <property type="entry name" value="Kelch-like family member 12"/>
    <property type="match status" value="1"/>
</dbReference>
<organism evidence="4 5">
    <name type="scientific">Monopterus albus</name>
    <name type="common">Swamp eel</name>
    <dbReference type="NCBI Taxonomy" id="43700"/>
    <lineage>
        <taxon>Eukaryota</taxon>
        <taxon>Metazoa</taxon>
        <taxon>Chordata</taxon>
        <taxon>Craniata</taxon>
        <taxon>Vertebrata</taxon>
        <taxon>Euteleostomi</taxon>
        <taxon>Actinopterygii</taxon>
        <taxon>Neopterygii</taxon>
        <taxon>Teleostei</taxon>
        <taxon>Neoteleostei</taxon>
        <taxon>Acanthomorphata</taxon>
        <taxon>Anabantaria</taxon>
        <taxon>Synbranchiformes</taxon>
        <taxon>Synbranchidae</taxon>
        <taxon>Monopterus</taxon>
    </lineage>
</organism>